<dbReference type="InterPro" id="IPR043128">
    <property type="entry name" value="Rev_trsase/Diguanyl_cyclase"/>
</dbReference>
<feature type="region of interest" description="Disordered" evidence="1">
    <location>
        <begin position="79"/>
        <end position="124"/>
    </location>
</feature>
<evidence type="ECO:0000256" key="1">
    <source>
        <dbReference type="SAM" id="MobiDB-lite"/>
    </source>
</evidence>
<protein>
    <submittedName>
        <fullName evidence="2">Uncharacterized protein</fullName>
    </submittedName>
</protein>
<dbReference type="Gene3D" id="3.10.10.10">
    <property type="entry name" value="HIV Type 1 Reverse Transcriptase, subunit A, domain 1"/>
    <property type="match status" value="1"/>
</dbReference>
<name>A0AAF0QEL4_SOLVR</name>
<gene>
    <name evidence="2" type="ORF">MTR67_014523</name>
</gene>
<organism evidence="2 3">
    <name type="scientific">Solanum verrucosum</name>
    <dbReference type="NCBI Taxonomy" id="315347"/>
    <lineage>
        <taxon>Eukaryota</taxon>
        <taxon>Viridiplantae</taxon>
        <taxon>Streptophyta</taxon>
        <taxon>Embryophyta</taxon>
        <taxon>Tracheophyta</taxon>
        <taxon>Spermatophyta</taxon>
        <taxon>Magnoliopsida</taxon>
        <taxon>eudicotyledons</taxon>
        <taxon>Gunneridae</taxon>
        <taxon>Pentapetalae</taxon>
        <taxon>asterids</taxon>
        <taxon>lamiids</taxon>
        <taxon>Solanales</taxon>
        <taxon>Solanaceae</taxon>
        <taxon>Solanoideae</taxon>
        <taxon>Solaneae</taxon>
        <taxon>Solanum</taxon>
    </lineage>
</organism>
<dbReference type="EMBL" id="CP133614">
    <property type="protein sequence ID" value="WMV21138.1"/>
    <property type="molecule type" value="Genomic_DNA"/>
</dbReference>
<sequence>MVEETLIWTTNKREESGKGRFKCLRGFKLGFEFSIFSNFTHSRSRRGFLTAPHVTFPTTLSPTSHFPAPTTNDIKAILADRRDQKQPTSSSSSRLTTSSSRPETSSRPRTSGRNSKREDSSALGDSSLDSRLLRFDKRTMGSDCHVLARVVIRNKYPLPRIDNLFDQLQGASIFSKIDLRSGYHQLKIEAVKNWVRPSSVIEISSFVGLASYYYRL</sequence>
<evidence type="ECO:0000313" key="2">
    <source>
        <dbReference type="EMBL" id="WMV21138.1"/>
    </source>
</evidence>
<dbReference type="SUPFAM" id="SSF56672">
    <property type="entry name" value="DNA/RNA polymerases"/>
    <property type="match status" value="1"/>
</dbReference>
<evidence type="ECO:0000313" key="3">
    <source>
        <dbReference type="Proteomes" id="UP001234989"/>
    </source>
</evidence>
<feature type="compositionally biased region" description="Low complexity" evidence="1">
    <location>
        <begin position="87"/>
        <end position="113"/>
    </location>
</feature>
<dbReference type="InterPro" id="IPR053134">
    <property type="entry name" value="RNA-dir_DNA_polymerase"/>
</dbReference>
<proteinExistence type="predicted"/>
<dbReference type="PANTHER" id="PTHR24559">
    <property type="entry name" value="TRANSPOSON TY3-I GAG-POL POLYPROTEIN"/>
    <property type="match status" value="1"/>
</dbReference>
<dbReference type="Gene3D" id="3.30.70.270">
    <property type="match status" value="1"/>
</dbReference>
<keyword evidence="3" id="KW-1185">Reference proteome</keyword>
<dbReference type="InterPro" id="IPR043502">
    <property type="entry name" value="DNA/RNA_pol_sf"/>
</dbReference>
<reference evidence="2" key="1">
    <citation type="submission" date="2023-08" db="EMBL/GenBank/DDBJ databases">
        <title>A de novo genome assembly of Solanum verrucosum Schlechtendal, a Mexican diploid species geographically isolated from the other diploid A-genome species in potato relatives.</title>
        <authorList>
            <person name="Hosaka K."/>
        </authorList>
    </citation>
    <scope>NUCLEOTIDE SEQUENCE</scope>
    <source>
        <tissue evidence="2">Young leaves</tissue>
    </source>
</reference>
<dbReference type="PANTHER" id="PTHR24559:SF444">
    <property type="entry name" value="REVERSE TRANSCRIPTASE DOMAIN-CONTAINING PROTEIN"/>
    <property type="match status" value="1"/>
</dbReference>
<accession>A0AAF0QEL4</accession>
<dbReference type="AlphaFoldDB" id="A0AAF0QEL4"/>
<dbReference type="Proteomes" id="UP001234989">
    <property type="component" value="Chromosome 3"/>
</dbReference>